<evidence type="ECO:0000313" key="2">
    <source>
        <dbReference type="EMBL" id="RNL69232.1"/>
    </source>
</evidence>
<feature type="region of interest" description="Disordered" evidence="1">
    <location>
        <begin position="1"/>
        <end position="30"/>
    </location>
</feature>
<reference evidence="2 3" key="1">
    <citation type="submission" date="2018-10" db="EMBL/GenBank/DDBJ databases">
        <title>Sinomicrobium pectinilyticum sp. nov., a pectinase-producing bacterium isolated from alkaline and saline soil, and emended description of the genus Sinomicrobium.</title>
        <authorList>
            <person name="Cheng B."/>
            <person name="Li C."/>
            <person name="Lai Q."/>
            <person name="Du M."/>
            <person name="Shao Z."/>
            <person name="Xu P."/>
            <person name="Yang C."/>
        </authorList>
    </citation>
    <scope>NUCLEOTIDE SEQUENCE [LARGE SCALE GENOMIC DNA]</scope>
    <source>
        <strain evidence="2 3">5DNS001</strain>
    </source>
</reference>
<evidence type="ECO:0000313" key="3">
    <source>
        <dbReference type="Proteomes" id="UP000267469"/>
    </source>
</evidence>
<feature type="non-terminal residue" evidence="2">
    <location>
        <position position="167"/>
    </location>
</feature>
<gene>
    <name evidence="2" type="ORF">ED312_22505</name>
</gene>
<dbReference type="Proteomes" id="UP000267469">
    <property type="component" value="Unassembled WGS sequence"/>
</dbReference>
<organism evidence="2 3">
    <name type="scientific">Sinomicrobium pectinilyticum</name>
    <dbReference type="NCBI Taxonomy" id="1084421"/>
    <lineage>
        <taxon>Bacteria</taxon>
        <taxon>Pseudomonadati</taxon>
        <taxon>Bacteroidota</taxon>
        <taxon>Flavobacteriia</taxon>
        <taxon>Flavobacteriales</taxon>
        <taxon>Flavobacteriaceae</taxon>
        <taxon>Sinomicrobium</taxon>
    </lineage>
</organism>
<name>A0A3N0D0P4_SINP1</name>
<keyword evidence="3" id="KW-1185">Reference proteome</keyword>
<accession>A0A3N0D0P4</accession>
<feature type="non-terminal residue" evidence="2">
    <location>
        <position position="1"/>
    </location>
</feature>
<feature type="compositionally biased region" description="Polar residues" evidence="1">
    <location>
        <begin position="1"/>
        <end position="11"/>
    </location>
</feature>
<keyword evidence="2" id="KW-0540">Nuclease</keyword>
<sequence length="167" mass="16830">DGSGGARNTSAYIPALPTPGTANGGTAEPTEPVSIAEARSVADGTTITISGVLTVSDQFAGSAYIQDATGGIAVFDQSVHGDGTFQIGDSITLTGTRSAFNNQVQISPVTLVTGHGPANNPIEPVEISLAEMGNHPGELVRISGVSFPVPGDMLFGNSNYILTDTAG</sequence>
<dbReference type="EMBL" id="RJTM01000183">
    <property type="protein sequence ID" value="RNL69232.1"/>
    <property type="molecule type" value="Genomic_DNA"/>
</dbReference>
<protein>
    <submittedName>
        <fullName evidence="2">Endonuclease</fullName>
    </submittedName>
</protein>
<evidence type="ECO:0000256" key="1">
    <source>
        <dbReference type="SAM" id="MobiDB-lite"/>
    </source>
</evidence>
<keyword evidence="2" id="KW-0255">Endonuclease</keyword>
<proteinExistence type="predicted"/>
<dbReference type="GO" id="GO:0004519">
    <property type="term" value="F:endonuclease activity"/>
    <property type="evidence" value="ECO:0007669"/>
    <property type="project" value="UniProtKB-KW"/>
</dbReference>
<dbReference type="AlphaFoldDB" id="A0A3N0D0P4"/>
<comment type="caution">
    <text evidence="2">The sequence shown here is derived from an EMBL/GenBank/DDBJ whole genome shotgun (WGS) entry which is preliminary data.</text>
</comment>
<keyword evidence="2" id="KW-0378">Hydrolase</keyword>